<gene>
    <name evidence="1" type="ORF">HanXRQr2_Chr01g0029241</name>
</gene>
<name>A0A9K3JXR1_HELAN</name>
<dbReference type="Gramene" id="mRNA:HanXRQr2_Chr01g0029241">
    <property type="protein sequence ID" value="mRNA:HanXRQr2_Chr01g0029241"/>
    <property type="gene ID" value="HanXRQr2_Chr01g0029241"/>
</dbReference>
<proteinExistence type="predicted"/>
<evidence type="ECO:0000313" key="1">
    <source>
        <dbReference type="EMBL" id="KAF5822670.1"/>
    </source>
</evidence>
<reference evidence="1" key="1">
    <citation type="journal article" date="2017" name="Nature">
        <title>The sunflower genome provides insights into oil metabolism, flowering and Asterid evolution.</title>
        <authorList>
            <person name="Badouin H."/>
            <person name="Gouzy J."/>
            <person name="Grassa C.J."/>
            <person name="Murat F."/>
            <person name="Staton S.E."/>
            <person name="Cottret L."/>
            <person name="Lelandais-Briere C."/>
            <person name="Owens G.L."/>
            <person name="Carrere S."/>
            <person name="Mayjonade B."/>
            <person name="Legrand L."/>
            <person name="Gill N."/>
            <person name="Kane N.C."/>
            <person name="Bowers J.E."/>
            <person name="Hubner S."/>
            <person name="Bellec A."/>
            <person name="Berard A."/>
            <person name="Berges H."/>
            <person name="Blanchet N."/>
            <person name="Boniface M.C."/>
            <person name="Brunel D."/>
            <person name="Catrice O."/>
            <person name="Chaidir N."/>
            <person name="Claudel C."/>
            <person name="Donnadieu C."/>
            <person name="Faraut T."/>
            <person name="Fievet G."/>
            <person name="Helmstetter N."/>
            <person name="King M."/>
            <person name="Knapp S.J."/>
            <person name="Lai Z."/>
            <person name="Le Paslier M.C."/>
            <person name="Lippi Y."/>
            <person name="Lorenzon L."/>
            <person name="Mandel J.R."/>
            <person name="Marage G."/>
            <person name="Marchand G."/>
            <person name="Marquand E."/>
            <person name="Bret-Mestries E."/>
            <person name="Morien E."/>
            <person name="Nambeesan S."/>
            <person name="Nguyen T."/>
            <person name="Pegot-Espagnet P."/>
            <person name="Pouilly N."/>
            <person name="Raftis F."/>
            <person name="Sallet E."/>
            <person name="Schiex T."/>
            <person name="Thomas J."/>
            <person name="Vandecasteele C."/>
            <person name="Vares D."/>
            <person name="Vear F."/>
            <person name="Vautrin S."/>
            <person name="Crespi M."/>
            <person name="Mangin B."/>
            <person name="Burke J.M."/>
            <person name="Salse J."/>
            <person name="Munos S."/>
            <person name="Vincourt P."/>
            <person name="Rieseberg L.H."/>
            <person name="Langlade N.B."/>
        </authorList>
    </citation>
    <scope>NUCLEOTIDE SEQUENCE</scope>
    <source>
        <tissue evidence="1">Leaves</tissue>
    </source>
</reference>
<protein>
    <submittedName>
        <fullName evidence="1">Uncharacterized protein</fullName>
    </submittedName>
</protein>
<dbReference type="EMBL" id="MNCJ02000316">
    <property type="protein sequence ID" value="KAF5822670.1"/>
    <property type="molecule type" value="Genomic_DNA"/>
</dbReference>
<sequence>MQSWTIFLLIAKNCMETNNELIFLWGKIPSFKIRSEIINPP</sequence>
<keyword evidence="2" id="KW-1185">Reference proteome</keyword>
<dbReference type="AlphaFoldDB" id="A0A9K3JXR1"/>
<accession>A0A9K3JXR1</accession>
<reference evidence="1" key="2">
    <citation type="submission" date="2020-06" db="EMBL/GenBank/DDBJ databases">
        <title>Helianthus annuus Genome sequencing and assembly Release 2.</title>
        <authorList>
            <person name="Gouzy J."/>
            <person name="Langlade N."/>
            <person name="Munos S."/>
        </authorList>
    </citation>
    <scope>NUCLEOTIDE SEQUENCE</scope>
    <source>
        <tissue evidence="1">Leaves</tissue>
    </source>
</reference>
<dbReference type="Proteomes" id="UP000215914">
    <property type="component" value="Unassembled WGS sequence"/>
</dbReference>
<comment type="caution">
    <text evidence="1">The sequence shown here is derived from an EMBL/GenBank/DDBJ whole genome shotgun (WGS) entry which is preliminary data.</text>
</comment>
<organism evidence="1 2">
    <name type="scientific">Helianthus annuus</name>
    <name type="common">Common sunflower</name>
    <dbReference type="NCBI Taxonomy" id="4232"/>
    <lineage>
        <taxon>Eukaryota</taxon>
        <taxon>Viridiplantae</taxon>
        <taxon>Streptophyta</taxon>
        <taxon>Embryophyta</taxon>
        <taxon>Tracheophyta</taxon>
        <taxon>Spermatophyta</taxon>
        <taxon>Magnoliopsida</taxon>
        <taxon>eudicotyledons</taxon>
        <taxon>Gunneridae</taxon>
        <taxon>Pentapetalae</taxon>
        <taxon>asterids</taxon>
        <taxon>campanulids</taxon>
        <taxon>Asterales</taxon>
        <taxon>Asteraceae</taxon>
        <taxon>Asteroideae</taxon>
        <taxon>Heliantheae alliance</taxon>
        <taxon>Heliantheae</taxon>
        <taxon>Helianthus</taxon>
    </lineage>
</organism>
<evidence type="ECO:0000313" key="2">
    <source>
        <dbReference type="Proteomes" id="UP000215914"/>
    </source>
</evidence>